<reference evidence="12" key="1">
    <citation type="submission" date="2020-10" db="EMBL/GenBank/DDBJ databases">
        <title>Unveiling of a novel bifunctional photoreceptor, Dualchrome1, isolated from a cosmopolitan green alga.</title>
        <authorList>
            <person name="Suzuki S."/>
            <person name="Kawachi M."/>
        </authorList>
    </citation>
    <scope>NUCLEOTIDE SEQUENCE</scope>
    <source>
        <strain evidence="12">NIES 2893</strain>
    </source>
</reference>
<organism evidence="12 13">
    <name type="scientific">Pycnococcus provasolii</name>
    <dbReference type="NCBI Taxonomy" id="41880"/>
    <lineage>
        <taxon>Eukaryota</taxon>
        <taxon>Viridiplantae</taxon>
        <taxon>Chlorophyta</taxon>
        <taxon>Pseudoscourfieldiophyceae</taxon>
        <taxon>Pseudoscourfieldiales</taxon>
        <taxon>Pycnococcaceae</taxon>
        <taxon>Pycnococcus</taxon>
    </lineage>
</organism>
<keyword evidence="4" id="KW-0479">Metal-binding</keyword>
<feature type="domain" description="PPM-type phosphatase" evidence="11">
    <location>
        <begin position="51"/>
        <end position="352"/>
    </location>
</feature>
<evidence type="ECO:0000313" key="13">
    <source>
        <dbReference type="Proteomes" id="UP000660262"/>
    </source>
</evidence>
<dbReference type="PANTHER" id="PTHR47992">
    <property type="entry name" value="PROTEIN PHOSPHATASE"/>
    <property type="match status" value="1"/>
</dbReference>
<keyword evidence="5 9" id="KW-0378">Hydrolase</keyword>
<feature type="compositionally biased region" description="Basic and acidic residues" evidence="10">
    <location>
        <begin position="646"/>
        <end position="657"/>
    </location>
</feature>
<protein>
    <recommendedName>
        <fullName evidence="3">protein-serine/threonine phosphatase</fullName>
        <ecNumber evidence="3">3.1.3.16</ecNumber>
    </recommendedName>
</protein>
<comment type="similarity">
    <text evidence="9">Belongs to the PP2C family.</text>
</comment>
<evidence type="ECO:0000256" key="4">
    <source>
        <dbReference type="ARBA" id="ARBA00022723"/>
    </source>
</evidence>
<keyword evidence="8" id="KW-0464">Manganese</keyword>
<dbReference type="Pfam" id="PF00481">
    <property type="entry name" value="PP2C"/>
    <property type="match status" value="1"/>
</dbReference>
<evidence type="ECO:0000256" key="7">
    <source>
        <dbReference type="ARBA" id="ARBA00022912"/>
    </source>
</evidence>
<feature type="compositionally biased region" description="Gly residues" evidence="10">
    <location>
        <begin position="471"/>
        <end position="487"/>
    </location>
</feature>
<dbReference type="SMART" id="SM00332">
    <property type="entry name" value="PP2Cc"/>
    <property type="match status" value="1"/>
</dbReference>
<dbReference type="SUPFAM" id="SSF81606">
    <property type="entry name" value="PP2C-like"/>
    <property type="match status" value="1"/>
</dbReference>
<comment type="cofactor">
    <cofactor evidence="1">
        <name>Mn(2+)</name>
        <dbReference type="ChEBI" id="CHEBI:29035"/>
    </cofactor>
</comment>
<sequence>MSTKSTSSCVDQLVVGTGKSVKKGEDTFTYETSLSLASPGGTSLGLHDAPKASSFGDSSSSASGGLDDSFERLHYFGVFDGHGGRHAAQFCANSNWGLAPRTLQHLKKTLALAEANEKVGLGSENGDRGDIILSSSENGKTHGLLKHLPRALTSAFVEADAAFNEKSQPSGTTATLAFVHERIRKDTLNGDRIQSCERSVVVANVGDSMCYLDDGAHVTALSTDHRVENSEEERKRVIAAGGEIGRAAVEGKACGPPRVWPGGLQMSRTIGDGNCADSSIVVPHPSVTTRALPNDGARLIFASDGLWDALSGKTAARAVRKMPPGHAARHLVKAALKARGDRDDITVIVVDVPPNPPTPTTTTTAAAPLAASTNGTPAVATAGAPVEMATSADDVPDWVRAEQAILMGNFEMMAKTMPAQEDTQWETVPFRSKNAVSAAIAEAQSQDGEDRVEPPEADGSGRGGRGRGGRGGRGARGGGRGRGGRGGRGGDRAKPNAAIAEVQSQDGKDHVVEPEADGSGHGGAGLKNNVGVGWETHAFTFVVSGIFVYYFRDSISYALASEQTRRRRDDAKWRKKIDGAPDEVKQMRRDAVANVVNGTHSFAMHRDPFTGMSPEDIVKFVDVVRKEEGISSGDGDDPYEGLSPEEINKLIEQRSSK</sequence>
<accession>A0A830HQ98</accession>
<comment type="caution">
    <text evidence="12">The sequence shown here is derived from an EMBL/GenBank/DDBJ whole genome shotgun (WGS) entry which is preliminary data.</text>
</comment>
<dbReference type="CDD" id="cd00143">
    <property type="entry name" value="PP2Cc"/>
    <property type="match status" value="1"/>
</dbReference>
<dbReference type="AlphaFoldDB" id="A0A830HQ98"/>
<evidence type="ECO:0000256" key="5">
    <source>
        <dbReference type="ARBA" id="ARBA00022801"/>
    </source>
</evidence>
<evidence type="ECO:0000256" key="6">
    <source>
        <dbReference type="ARBA" id="ARBA00022842"/>
    </source>
</evidence>
<dbReference type="Gene3D" id="3.60.40.10">
    <property type="entry name" value="PPM-type phosphatase domain"/>
    <property type="match status" value="1"/>
</dbReference>
<evidence type="ECO:0000256" key="2">
    <source>
        <dbReference type="ARBA" id="ARBA00001946"/>
    </source>
</evidence>
<dbReference type="EMBL" id="BNJQ01000023">
    <property type="protein sequence ID" value="GHP09088.1"/>
    <property type="molecule type" value="Genomic_DNA"/>
</dbReference>
<comment type="cofactor">
    <cofactor evidence="2">
        <name>Mg(2+)</name>
        <dbReference type="ChEBI" id="CHEBI:18420"/>
    </cofactor>
</comment>
<evidence type="ECO:0000256" key="9">
    <source>
        <dbReference type="RuleBase" id="RU003465"/>
    </source>
</evidence>
<keyword evidence="13" id="KW-1185">Reference proteome</keyword>
<dbReference type="GO" id="GO:0004722">
    <property type="term" value="F:protein serine/threonine phosphatase activity"/>
    <property type="evidence" value="ECO:0007669"/>
    <property type="project" value="UniProtKB-EC"/>
</dbReference>
<dbReference type="EC" id="3.1.3.16" evidence="3"/>
<dbReference type="OrthoDB" id="10264738at2759"/>
<gene>
    <name evidence="12" type="ORF">PPROV_000782500</name>
</gene>
<keyword evidence="6" id="KW-0460">Magnesium</keyword>
<feature type="region of interest" description="Disordered" evidence="10">
    <location>
        <begin position="436"/>
        <end position="524"/>
    </location>
</feature>
<evidence type="ECO:0000313" key="12">
    <source>
        <dbReference type="EMBL" id="GHP09088.1"/>
    </source>
</evidence>
<proteinExistence type="inferred from homology"/>
<dbReference type="PROSITE" id="PS01032">
    <property type="entry name" value="PPM_1"/>
    <property type="match status" value="1"/>
</dbReference>
<evidence type="ECO:0000256" key="8">
    <source>
        <dbReference type="ARBA" id="ARBA00023211"/>
    </source>
</evidence>
<dbReference type="Proteomes" id="UP000660262">
    <property type="component" value="Unassembled WGS sequence"/>
</dbReference>
<dbReference type="InterPro" id="IPR015655">
    <property type="entry name" value="PP2C"/>
</dbReference>
<dbReference type="InterPro" id="IPR001932">
    <property type="entry name" value="PPM-type_phosphatase-like_dom"/>
</dbReference>
<dbReference type="InterPro" id="IPR000222">
    <property type="entry name" value="PP2C_BS"/>
</dbReference>
<evidence type="ECO:0000256" key="3">
    <source>
        <dbReference type="ARBA" id="ARBA00013081"/>
    </source>
</evidence>
<evidence type="ECO:0000256" key="10">
    <source>
        <dbReference type="SAM" id="MobiDB-lite"/>
    </source>
</evidence>
<dbReference type="PROSITE" id="PS51746">
    <property type="entry name" value="PPM_2"/>
    <property type="match status" value="1"/>
</dbReference>
<dbReference type="GO" id="GO:0046872">
    <property type="term" value="F:metal ion binding"/>
    <property type="evidence" value="ECO:0007669"/>
    <property type="project" value="UniProtKB-KW"/>
</dbReference>
<feature type="region of interest" description="Disordered" evidence="10">
    <location>
        <begin position="629"/>
        <end position="657"/>
    </location>
</feature>
<name>A0A830HQ98_9CHLO</name>
<evidence type="ECO:0000256" key="1">
    <source>
        <dbReference type="ARBA" id="ARBA00001936"/>
    </source>
</evidence>
<dbReference type="InterPro" id="IPR036457">
    <property type="entry name" value="PPM-type-like_dom_sf"/>
</dbReference>
<keyword evidence="7 9" id="KW-0904">Protein phosphatase</keyword>
<evidence type="ECO:0000259" key="11">
    <source>
        <dbReference type="PROSITE" id="PS51746"/>
    </source>
</evidence>